<keyword evidence="1" id="KW-1133">Transmembrane helix</keyword>
<reference evidence="3 4" key="1">
    <citation type="submission" date="2022-05" db="EMBL/GenBank/DDBJ databases">
        <authorList>
            <consortium name="Genoscope - CEA"/>
            <person name="William W."/>
        </authorList>
    </citation>
    <scope>NUCLEOTIDE SEQUENCE [LARGE SCALE GENOMIC DNA]</scope>
</reference>
<dbReference type="SUPFAM" id="SSF56112">
    <property type="entry name" value="Protein kinase-like (PK-like)"/>
    <property type="match status" value="1"/>
</dbReference>
<feature type="domain" description="Serine-threonine/tyrosine-protein kinase catalytic" evidence="2">
    <location>
        <begin position="25"/>
        <end position="91"/>
    </location>
</feature>
<dbReference type="PANTHER" id="PTHR24416">
    <property type="entry name" value="TYROSINE-PROTEIN KINASE RECEPTOR"/>
    <property type="match status" value="1"/>
</dbReference>
<dbReference type="Gene3D" id="1.10.510.10">
    <property type="entry name" value="Transferase(Phosphotransferase) domain 1"/>
    <property type="match status" value="1"/>
</dbReference>
<dbReference type="Pfam" id="PF07714">
    <property type="entry name" value="PK_Tyr_Ser-Thr"/>
    <property type="match status" value="1"/>
</dbReference>
<dbReference type="InterPro" id="IPR001245">
    <property type="entry name" value="Ser-Thr/Tyr_kinase_cat_dom"/>
</dbReference>
<dbReference type="InterPro" id="IPR011009">
    <property type="entry name" value="Kinase-like_dom_sf"/>
</dbReference>
<evidence type="ECO:0000313" key="3">
    <source>
        <dbReference type="EMBL" id="CAH3158939.1"/>
    </source>
</evidence>
<keyword evidence="1" id="KW-0812">Transmembrane</keyword>
<evidence type="ECO:0000259" key="2">
    <source>
        <dbReference type="Pfam" id="PF07714"/>
    </source>
</evidence>
<evidence type="ECO:0000256" key="1">
    <source>
        <dbReference type="SAM" id="Phobius"/>
    </source>
</evidence>
<keyword evidence="4" id="KW-1185">Reference proteome</keyword>
<dbReference type="AlphaFoldDB" id="A0AAU9XV52"/>
<dbReference type="GO" id="GO:0043235">
    <property type="term" value="C:receptor complex"/>
    <property type="evidence" value="ECO:0007669"/>
    <property type="project" value="TreeGrafter"/>
</dbReference>
<dbReference type="GO" id="GO:0007169">
    <property type="term" value="P:cell surface receptor protein tyrosine kinase signaling pathway"/>
    <property type="evidence" value="ECO:0007669"/>
    <property type="project" value="TreeGrafter"/>
</dbReference>
<dbReference type="GO" id="GO:0004714">
    <property type="term" value="F:transmembrane receptor protein tyrosine kinase activity"/>
    <property type="evidence" value="ECO:0007669"/>
    <property type="project" value="TreeGrafter"/>
</dbReference>
<name>A0AAU9XV52_9CNID</name>
<feature type="transmembrane region" description="Helical" evidence="1">
    <location>
        <begin position="13"/>
        <end position="32"/>
    </location>
</feature>
<sequence length="120" mass="14384">MVLYELFSGLQKVTWLLFFSVFLFCWCEVISVRSGSPYPRMNGRKIANLHQEGYRMHKPQHVDDKLYDIMAKCWKDKPTLRPSFEKLRNKLKEMENRHKGLINLKNYDDRLYVNIDDLAV</sequence>
<gene>
    <name evidence="3" type="ORF">PMEA_00030713</name>
</gene>
<evidence type="ECO:0000313" key="4">
    <source>
        <dbReference type="Proteomes" id="UP001159428"/>
    </source>
</evidence>
<protein>
    <recommendedName>
        <fullName evidence="2">Serine-threonine/tyrosine-protein kinase catalytic domain-containing protein</fullName>
    </recommendedName>
</protein>
<organism evidence="3 4">
    <name type="scientific">Pocillopora meandrina</name>
    <dbReference type="NCBI Taxonomy" id="46732"/>
    <lineage>
        <taxon>Eukaryota</taxon>
        <taxon>Metazoa</taxon>
        <taxon>Cnidaria</taxon>
        <taxon>Anthozoa</taxon>
        <taxon>Hexacorallia</taxon>
        <taxon>Scleractinia</taxon>
        <taxon>Astrocoeniina</taxon>
        <taxon>Pocilloporidae</taxon>
        <taxon>Pocillopora</taxon>
    </lineage>
</organism>
<dbReference type="PANTHER" id="PTHR24416:SF611">
    <property type="entry name" value="TYROSINE-PROTEIN KINASE TRANSMEMBRANE RECEPTOR ROR"/>
    <property type="match status" value="1"/>
</dbReference>
<comment type="caution">
    <text evidence="3">The sequence shown here is derived from an EMBL/GenBank/DDBJ whole genome shotgun (WGS) entry which is preliminary data.</text>
</comment>
<dbReference type="EMBL" id="CALNXJ010000069">
    <property type="protein sequence ID" value="CAH3158939.1"/>
    <property type="molecule type" value="Genomic_DNA"/>
</dbReference>
<dbReference type="InterPro" id="IPR050122">
    <property type="entry name" value="RTK"/>
</dbReference>
<proteinExistence type="predicted"/>
<accession>A0AAU9XV52</accession>
<dbReference type="Proteomes" id="UP001159428">
    <property type="component" value="Unassembled WGS sequence"/>
</dbReference>
<dbReference type="GO" id="GO:0005886">
    <property type="term" value="C:plasma membrane"/>
    <property type="evidence" value="ECO:0007669"/>
    <property type="project" value="TreeGrafter"/>
</dbReference>
<keyword evidence="1" id="KW-0472">Membrane</keyword>